<dbReference type="STRING" id="626887.J057_16070"/>
<feature type="signal peptide" evidence="2">
    <location>
        <begin position="1"/>
        <end position="22"/>
    </location>
</feature>
<sequence length="343" mass="38969">MRNRLPTYLLLWLLPALAIAQARTPLEVEAALDRQVVAPLLEAFERAHPEIDLRYNDRSTLDVDEKARHARPAPDVVISSAMPWQMARVNEGLAQPVDSDAARNWPEWAKWRNEVFGFTFEPIVTVYRLDLARHMMPPTTHADLHTLLESHQDLLKGRVTTYSPSGSGIGYTLFQQDARYSPRFWDLVAAMGAAGVILENNTRDMLEGLTDGTYWVGYNLLGSYAMHWARSHPDLIVQIPQDYALVMMRMAFVHRDAPHPVAARIFVDFLLSVEGQKTLAGSTPLFSVLPDVIGPYTAQRLRDQVGERLYPIPIDASLLAFVDPMRRKAFMDRWNREIKILTP</sequence>
<dbReference type="eggNOG" id="COG1840">
    <property type="taxonomic scope" value="Bacteria"/>
</dbReference>
<dbReference type="Gene3D" id="3.40.190.10">
    <property type="entry name" value="Periplasmic binding protein-like II"/>
    <property type="match status" value="2"/>
</dbReference>
<organism evidence="3 4">
    <name type="scientific">Marinobacter nanhaiticus D15-8W</name>
    <dbReference type="NCBI Taxonomy" id="626887"/>
    <lineage>
        <taxon>Bacteria</taxon>
        <taxon>Pseudomonadati</taxon>
        <taxon>Pseudomonadota</taxon>
        <taxon>Gammaproteobacteria</taxon>
        <taxon>Pseudomonadales</taxon>
        <taxon>Marinobacteraceae</taxon>
        <taxon>Marinobacter</taxon>
    </lineage>
</organism>
<dbReference type="EMBL" id="APLQ01000014">
    <property type="protein sequence ID" value="ENO12930.1"/>
    <property type="molecule type" value="Genomic_DNA"/>
</dbReference>
<dbReference type="RefSeq" id="WP_004581156.1">
    <property type="nucleotide sequence ID" value="NZ_AP028878.1"/>
</dbReference>
<gene>
    <name evidence="3" type="ORF">J057_16070</name>
</gene>
<dbReference type="Pfam" id="PF13416">
    <property type="entry name" value="SBP_bac_8"/>
    <property type="match status" value="1"/>
</dbReference>
<evidence type="ECO:0000256" key="1">
    <source>
        <dbReference type="ARBA" id="ARBA00022729"/>
    </source>
</evidence>
<dbReference type="SUPFAM" id="SSF53850">
    <property type="entry name" value="Periplasmic binding protein-like II"/>
    <property type="match status" value="1"/>
</dbReference>
<dbReference type="InterPro" id="IPR006059">
    <property type="entry name" value="SBP"/>
</dbReference>
<dbReference type="HOGENOM" id="CLU_026974_12_0_6"/>
<dbReference type="AlphaFoldDB" id="N6VRV8"/>
<dbReference type="PANTHER" id="PTHR30006">
    <property type="entry name" value="THIAMINE-BINDING PERIPLASMIC PROTEIN-RELATED"/>
    <property type="match status" value="1"/>
</dbReference>
<reference evidence="3 4" key="1">
    <citation type="journal article" date="2013" name="Genome Announc.">
        <title>Genome Sequence of the Polycyclic Aromatic Hydrocarbon-Degrading Bacterium Strain Marinobacter nanhaiticus D15-8WT.</title>
        <authorList>
            <person name="Cui Z."/>
            <person name="Gao W."/>
            <person name="Li Q."/>
            <person name="Xu G."/>
            <person name="Zheng L."/>
        </authorList>
    </citation>
    <scope>NUCLEOTIDE SEQUENCE [LARGE SCALE GENOMIC DNA]</scope>
    <source>
        <strain evidence="3 4">D15-8W</strain>
    </source>
</reference>
<accession>N6VRV8</accession>
<feature type="chain" id="PRO_5004126481" evidence="2">
    <location>
        <begin position="23"/>
        <end position="343"/>
    </location>
</feature>
<dbReference type="PATRIC" id="fig|626887.3.peg.3211"/>
<keyword evidence="4" id="KW-1185">Reference proteome</keyword>
<evidence type="ECO:0000313" key="4">
    <source>
        <dbReference type="Proteomes" id="UP000013165"/>
    </source>
</evidence>
<protein>
    <submittedName>
        <fullName evidence="3">ABC transporter substrate-binding protein</fullName>
    </submittedName>
</protein>
<dbReference type="OrthoDB" id="8673316at2"/>
<keyword evidence="1 2" id="KW-0732">Signal</keyword>
<proteinExistence type="predicted"/>
<dbReference type="PANTHER" id="PTHR30006:SF25">
    <property type="entry name" value="PHOSPHOGLYCERATE TRANSPORT REGULATORY PROTEIN PGTC"/>
    <property type="match status" value="1"/>
</dbReference>
<dbReference type="Proteomes" id="UP000013165">
    <property type="component" value="Unassembled WGS sequence"/>
</dbReference>
<evidence type="ECO:0000256" key="2">
    <source>
        <dbReference type="SAM" id="SignalP"/>
    </source>
</evidence>
<evidence type="ECO:0000313" key="3">
    <source>
        <dbReference type="EMBL" id="ENO12930.1"/>
    </source>
</evidence>
<name>N6VRV8_9GAMM</name>
<comment type="caution">
    <text evidence="3">The sequence shown here is derived from an EMBL/GenBank/DDBJ whole genome shotgun (WGS) entry which is preliminary data.</text>
</comment>
<dbReference type="GO" id="GO:0030288">
    <property type="term" value="C:outer membrane-bounded periplasmic space"/>
    <property type="evidence" value="ECO:0007669"/>
    <property type="project" value="TreeGrafter"/>
</dbReference>